<keyword evidence="3 6" id="KW-0808">Transferase</keyword>
<dbReference type="CDD" id="cd06849">
    <property type="entry name" value="lipoyl_domain"/>
    <property type="match status" value="1"/>
</dbReference>
<dbReference type="InterPro" id="IPR000089">
    <property type="entry name" value="Biotin_lipoyl"/>
</dbReference>
<gene>
    <name evidence="10" type="ORF">RIF23_19765</name>
</gene>
<dbReference type="InterPro" id="IPR003016">
    <property type="entry name" value="2-oxoA_DH_lipoyl-BS"/>
</dbReference>
<dbReference type="InterPro" id="IPR036625">
    <property type="entry name" value="E3-bd_dom_sf"/>
</dbReference>
<evidence type="ECO:0000256" key="7">
    <source>
        <dbReference type="SAM" id="MobiDB-lite"/>
    </source>
</evidence>
<dbReference type="InterPro" id="IPR050743">
    <property type="entry name" value="2-oxoacid_DH_E2_comp"/>
</dbReference>
<protein>
    <recommendedName>
        <fullName evidence="6">Dihydrolipoamide acetyltransferase component of pyruvate dehydrogenase complex</fullName>
        <ecNumber evidence="6">2.3.1.-</ecNumber>
    </recommendedName>
</protein>
<evidence type="ECO:0000313" key="10">
    <source>
        <dbReference type="EMBL" id="MDS1272530.1"/>
    </source>
</evidence>
<feature type="domain" description="Lipoyl-binding" evidence="8">
    <location>
        <begin position="5"/>
        <end position="80"/>
    </location>
</feature>
<keyword evidence="11" id="KW-1185">Reference proteome</keyword>
<evidence type="ECO:0000313" key="11">
    <source>
        <dbReference type="Proteomes" id="UP001250214"/>
    </source>
</evidence>
<dbReference type="InterPro" id="IPR023213">
    <property type="entry name" value="CAT-like_dom_sf"/>
</dbReference>
<evidence type="ECO:0000256" key="4">
    <source>
        <dbReference type="ARBA" id="ARBA00022823"/>
    </source>
</evidence>
<comment type="similarity">
    <text evidence="2 6">Belongs to the 2-oxoacid dehydrogenase family.</text>
</comment>
<comment type="caution">
    <text evidence="10">The sequence shown here is derived from an EMBL/GenBank/DDBJ whole genome shotgun (WGS) entry which is preliminary data.</text>
</comment>
<dbReference type="PROSITE" id="PS00189">
    <property type="entry name" value="LIPOYL"/>
    <property type="match status" value="1"/>
</dbReference>
<dbReference type="Pfam" id="PF00364">
    <property type="entry name" value="Biotin_lipoyl"/>
    <property type="match status" value="1"/>
</dbReference>
<dbReference type="InterPro" id="IPR001078">
    <property type="entry name" value="2-oxoacid_DH_actylTfrase"/>
</dbReference>
<dbReference type="EMBL" id="JAVLVT010000013">
    <property type="protein sequence ID" value="MDS1272530.1"/>
    <property type="molecule type" value="Genomic_DNA"/>
</dbReference>
<dbReference type="Pfam" id="PF02817">
    <property type="entry name" value="E3_binding"/>
    <property type="match status" value="1"/>
</dbReference>
<organism evidence="10 11">
    <name type="scientific">Lipingzhangella rawalii</name>
    <dbReference type="NCBI Taxonomy" id="2055835"/>
    <lineage>
        <taxon>Bacteria</taxon>
        <taxon>Bacillati</taxon>
        <taxon>Actinomycetota</taxon>
        <taxon>Actinomycetes</taxon>
        <taxon>Streptosporangiales</taxon>
        <taxon>Nocardiopsidaceae</taxon>
        <taxon>Lipingzhangella</taxon>
    </lineage>
</organism>
<dbReference type="SUPFAM" id="SSF52777">
    <property type="entry name" value="CoA-dependent acyltransferases"/>
    <property type="match status" value="1"/>
</dbReference>
<dbReference type="Pfam" id="PF00198">
    <property type="entry name" value="2-oxoacid_dh"/>
    <property type="match status" value="1"/>
</dbReference>
<feature type="region of interest" description="Disordered" evidence="7">
    <location>
        <begin position="196"/>
        <end position="218"/>
    </location>
</feature>
<dbReference type="InterPro" id="IPR011053">
    <property type="entry name" value="Single_hybrid_motif"/>
</dbReference>
<accession>A0ABU2HB24</accession>
<dbReference type="EC" id="2.3.1.-" evidence="6"/>
<evidence type="ECO:0000259" key="8">
    <source>
        <dbReference type="PROSITE" id="PS50968"/>
    </source>
</evidence>
<feature type="region of interest" description="Disordered" evidence="7">
    <location>
        <begin position="81"/>
        <end position="149"/>
    </location>
</feature>
<reference evidence="11" key="1">
    <citation type="submission" date="2023-07" db="EMBL/GenBank/DDBJ databases">
        <title>Novel species in the genus Lipingzhangella isolated from Sambhar Salt Lake.</title>
        <authorList>
            <person name="Jiya N."/>
            <person name="Kajale S."/>
            <person name="Sharma A."/>
        </authorList>
    </citation>
    <scope>NUCLEOTIDE SEQUENCE [LARGE SCALE GENOMIC DNA]</scope>
    <source>
        <strain evidence="11">LS1_29</strain>
    </source>
</reference>
<name>A0ABU2HB24_9ACTN</name>
<evidence type="ECO:0000256" key="3">
    <source>
        <dbReference type="ARBA" id="ARBA00022679"/>
    </source>
</evidence>
<dbReference type="Proteomes" id="UP001250214">
    <property type="component" value="Unassembled WGS sequence"/>
</dbReference>
<dbReference type="PROSITE" id="PS50968">
    <property type="entry name" value="BIOTINYL_LIPOYL"/>
    <property type="match status" value="1"/>
</dbReference>
<dbReference type="InterPro" id="IPR004167">
    <property type="entry name" value="PSBD"/>
</dbReference>
<evidence type="ECO:0000256" key="6">
    <source>
        <dbReference type="RuleBase" id="RU003423"/>
    </source>
</evidence>
<feature type="compositionally biased region" description="Low complexity" evidence="7">
    <location>
        <begin position="102"/>
        <end position="113"/>
    </location>
</feature>
<dbReference type="SUPFAM" id="SSF47005">
    <property type="entry name" value="Peripheral subunit-binding domain of 2-oxo acid dehydrogenase complex"/>
    <property type="match status" value="1"/>
</dbReference>
<keyword evidence="4 6" id="KW-0450">Lipoyl</keyword>
<dbReference type="Gene3D" id="2.40.50.100">
    <property type="match status" value="1"/>
</dbReference>
<dbReference type="PANTHER" id="PTHR43178:SF5">
    <property type="entry name" value="LIPOAMIDE ACYLTRANSFERASE COMPONENT OF BRANCHED-CHAIN ALPHA-KETO ACID DEHYDROGENASE COMPLEX, MITOCHONDRIAL"/>
    <property type="match status" value="1"/>
</dbReference>
<evidence type="ECO:0000256" key="5">
    <source>
        <dbReference type="ARBA" id="ARBA00023315"/>
    </source>
</evidence>
<sequence>MSTNTTSFVLPDLGEGLTEAEILRWLVQVGDTVAVDQPVVEVETAKASVELPCPHAGRVEHLHGSPGDVIAVGAPLVSVAAAAESPDHPDSRRAADPTECGSDAAATSSDSEAVLVGYGSGTMASRTHSPTENRSHKQPPAPVTVAGSRGERTVAVVSPLVRRMAREHALDVSTLAGSGPDGLVLRRDVTAAIAAQSTDTDGTVPPPRDSDSVTTRGEAVQRVPLRGARRSAAEQLARSRREIPEATVWVDADATELMRMRRDLNASSPEHSVGLLALVSRFCLLGLRRYPDLNATFDPEQGEILRYHHVGLGFAAQTPRGLMVPVVPNADEKSARELSAELTELTATARAGELTPQQLSGGTFTVNNYGVFGVDGSAAIIPYPQAAILGIGRITRRPWVVHTDTGEELRPRDVVELTLAFDHRVCDGETAAGLLRFVADRIERPHLVVAEA</sequence>
<feature type="domain" description="Peripheral subunit-binding (PSBD)" evidence="9">
    <location>
        <begin position="156"/>
        <end position="193"/>
    </location>
</feature>
<dbReference type="GO" id="GO:0016746">
    <property type="term" value="F:acyltransferase activity"/>
    <property type="evidence" value="ECO:0007669"/>
    <property type="project" value="UniProtKB-KW"/>
</dbReference>
<dbReference type="Gene3D" id="3.30.559.10">
    <property type="entry name" value="Chloramphenicol acetyltransferase-like domain"/>
    <property type="match status" value="1"/>
</dbReference>
<keyword evidence="5 6" id="KW-0012">Acyltransferase</keyword>
<comment type="cofactor">
    <cofactor evidence="1 6">
        <name>(R)-lipoate</name>
        <dbReference type="ChEBI" id="CHEBI:83088"/>
    </cofactor>
</comment>
<dbReference type="PANTHER" id="PTHR43178">
    <property type="entry name" value="DIHYDROLIPOAMIDE ACETYLTRANSFERASE COMPONENT OF PYRUVATE DEHYDROGENASE COMPLEX"/>
    <property type="match status" value="1"/>
</dbReference>
<dbReference type="Gene3D" id="4.10.320.10">
    <property type="entry name" value="E3-binding domain"/>
    <property type="match status" value="1"/>
</dbReference>
<dbReference type="SUPFAM" id="SSF51230">
    <property type="entry name" value="Single hybrid motif"/>
    <property type="match status" value="1"/>
</dbReference>
<evidence type="ECO:0000259" key="9">
    <source>
        <dbReference type="PROSITE" id="PS51826"/>
    </source>
</evidence>
<dbReference type="RefSeq" id="WP_310914118.1">
    <property type="nucleotide sequence ID" value="NZ_JAVLVT010000013.1"/>
</dbReference>
<evidence type="ECO:0000256" key="1">
    <source>
        <dbReference type="ARBA" id="ARBA00001938"/>
    </source>
</evidence>
<proteinExistence type="inferred from homology"/>
<dbReference type="PROSITE" id="PS51826">
    <property type="entry name" value="PSBD"/>
    <property type="match status" value="1"/>
</dbReference>
<evidence type="ECO:0000256" key="2">
    <source>
        <dbReference type="ARBA" id="ARBA00007317"/>
    </source>
</evidence>
<feature type="compositionally biased region" description="Basic and acidic residues" evidence="7">
    <location>
        <begin position="85"/>
        <end position="96"/>
    </location>
</feature>